<accession>A0AAV8TBD7</accession>
<dbReference type="InterPro" id="IPR007612">
    <property type="entry name" value="LOR"/>
</dbReference>
<protein>
    <submittedName>
        <fullName evidence="2">Uncharacterized protein</fullName>
    </submittedName>
</protein>
<keyword evidence="3" id="KW-1185">Reference proteome</keyword>
<comment type="caution">
    <text evidence="2">The sequence shown here is derived from an EMBL/GenBank/DDBJ whole genome shotgun (WGS) entry which is preliminary data.</text>
</comment>
<sequence>MEIPNWAYGVPPVSVIGDRFCFPYAMELTVKKKVKKTTDAQFDVTDSCGNVVLQVHGGVWNFTMKRILRDPAGFPLLTLCGKALTLRHKWKAYEGDGSEKDSTVFTVRQSHPVQFKKVLNVFLGSSVNKTAPDFQVSGSFTSLSFKVFQDRRLLAEVKHNFTWESFCKGKESYRIKVYPEVDYAFIVALLVTLDENDTP</sequence>
<dbReference type="Pfam" id="PF04525">
    <property type="entry name" value="LOR"/>
    <property type="match status" value="1"/>
</dbReference>
<dbReference type="Proteomes" id="UP001159364">
    <property type="component" value="Linkage Group LG05"/>
</dbReference>
<name>A0AAV8TBD7_9ROSI</name>
<dbReference type="EMBL" id="JAIWQS010000005">
    <property type="protein sequence ID" value="KAJ8764136.1"/>
    <property type="molecule type" value="Genomic_DNA"/>
</dbReference>
<gene>
    <name evidence="2" type="ORF">K2173_005046</name>
</gene>
<dbReference type="PANTHER" id="PTHR31087">
    <property type="match status" value="1"/>
</dbReference>
<organism evidence="2 3">
    <name type="scientific">Erythroxylum novogranatense</name>
    <dbReference type="NCBI Taxonomy" id="1862640"/>
    <lineage>
        <taxon>Eukaryota</taxon>
        <taxon>Viridiplantae</taxon>
        <taxon>Streptophyta</taxon>
        <taxon>Embryophyta</taxon>
        <taxon>Tracheophyta</taxon>
        <taxon>Spermatophyta</taxon>
        <taxon>Magnoliopsida</taxon>
        <taxon>eudicotyledons</taxon>
        <taxon>Gunneridae</taxon>
        <taxon>Pentapetalae</taxon>
        <taxon>rosids</taxon>
        <taxon>fabids</taxon>
        <taxon>Malpighiales</taxon>
        <taxon>Erythroxylaceae</taxon>
        <taxon>Erythroxylum</taxon>
    </lineage>
</organism>
<evidence type="ECO:0000313" key="2">
    <source>
        <dbReference type="EMBL" id="KAJ8764136.1"/>
    </source>
</evidence>
<evidence type="ECO:0000256" key="1">
    <source>
        <dbReference type="ARBA" id="ARBA00005437"/>
    </source>
</evidence>
<dbReference type="Gene3D" id="2.40.160.200">
    <property type="entry name" value="LURP1-related"/>
    <property type="match status" value="1"/>
</dbReference>
<comment type="similarity">
    <text evidence="1">Belongs to the LOR family.</text>
</comment>
<dbReference type="PANTHER" id="PTHR31087:SF17">
    <property type="entry name" value="PROTEIN LURP-ONE-RELATED 14-RELATED"/>
    <property type="match status" value="1"/>
</dbReference>
<dbReference type="SUPFAM" id="SSF54518">
    <property type="entry name" value="Tubby C-terminal domain-like"/>
    <property type="match status" value="1"/>
</dbReference>
<dbReference type="InterPro" id="IPR025659">
    <property type="entry name" value="Tubby-like_C"/>
</dbReference>
<dbReference type="InterPro" id="IPR038595">
    <property type="entry name" value="LOR_sf"/>
</dbReference>
<evidence type="ECO:0000313" key="3">
    <source>
        <dbReference type="Proteomes" id="UP001159364"/>
    </source>
</evidence>
<proteinExistence type="inferred from homology"/>
<dbReference type="AlphaFoldDB" id="A0AAV8TBD7"/>
<reference evidence="2 3" key="1">
    <citation type="submission" date="2021-09" db="EMBL/GenBank/DDBJ databases">
        <title>Genomic insights and catalytic innovation underlie evolution of tropane alkaloids biosynthesis.</title>
        <authorList>
            <person name="Wang Y.-J."/>
            <person name="Tian T."/>
            <person name="Huang J.-P."/>
            <person name="Huang S.-X."/>
        </authorList>
    </citation>
    <scope>NUCLEOTIDE SEQUENCE [LARGE SCALE GENOMIC DNA]</scope>
    <source>
        <strain evidence="2">KIB-2018</strain>
        <tissue evidence="2">Leaf</tissue>
    </source>
</reference>